<dbReference type="PANTHER" id="PTHR34574:SF12">
    <property type="entry name" value="CALCIUM-BINDING EF HAND FAMILY PROTEIN"/>
    <property type="match status" value="1"/>
</dbReference>
<keyword evidence="1" id="KW-0106">Calcium</keyword>
<dbReference type="GO" id="GO:0005509">
    <property type="term" value="F:calcium ion binding"/>
    <property type="evidence" value="ECO:0007669"/>
    <property type="project" value="InterPro"/>
</dbReference>
<protein>
    <recommendedName>
        <fullName evidence="2">EF-hand domain-containing protein</fullName>
    </recommendedName>
</protein>
<evidence type="ECO:0000313" key="4">
    <source>
        <dbReference type="Proteomes" id="UP000525078"/>
    </source>
</evidence>
<dbReference type="Pfam" id="PF13499">
    <property type="entry name" value="EF-hand_7"/>
    <property type="match status" value="1"/>
</dbReference>
<organism evidence="3 4">
    <name type="scientific">Cannabis sativa</name>
    <name type="common">Hemp</name>
    <name type="synonym">Marijuana</name>
    <dbReference type="NCBI Taxonomy" id="3483"/>
    <lineage>
        <taxon>Eukaryota</taxon>
        <taxon>Viridiplantae</taxon>
        <taxon>Streptophyta</taxon>
        <taxon>Embryophyta</taxon>
        <taxon>Tracheophyta</taxon>
        <taxon>Spermatophyta</taxon>
        <taxon>Magnoliopsida</taxon>
        <taxon>eudicotyledons</taxon>
        <taxon>Gunneridae</taxon>
        <taxon>Pentapetalae</taxon>
        <taxon>rosids</taxon>
        <taxon>fabids</taxon>
        <taxon>Rosales</taxon>
        <taxon>Cannabaceae</taxon>
        <taxon>Cannabis</taxon>
    </lineage>
</organism>
<comment type="caution">
    <text evidence="3">The sequence shown here is derived from an EMBL/GenBank/DDBJ whole genome shotgun (WGS) entry which is preliminary data.</text>
</comment>
<sequence>MRIAILNDSTLTDFIQDTESFDIGVTKCFEALDIDGDGVLSRQELRDGFGKALPIGTVGKEMVDNLFDTVIGRFDVEGKGSIGRDEFKSLSKEMLMAMARGIGGTPILLAIHQDSLLLIAVDHEKR</sequence>
<dbReference type="PROSITE" id="PS00018">
    <property type="entry name" value="EF_HAND_1"/>
    <property type="match status" value="1"/>
</dbReference>
<dbReference type="Gene3D" id="1.10.238.10">
    <property type="entry name" value="EF-hand"/>
    <property type="match status" value="1"/>
</dbReference>
<evidence type="ECO:0000259" key="2">
    <source>
        <dbReference type="PROSITE" id="PS50222"/>
    </source>
</evidence>
<dbReference type="SUPFAM" id="SSF47473">
    <property type="entry name" value="EF-hand"/>
    <property type="match status" value="1"/>
</dbReference>
<dbReference type="SMART" id="SM00054">
    <property type="entry name" value="EFh"/>
    <property type="match status" value="2"/>
</dbReference>
<dbReference type="InterPro" id="IPR018247">
    <property type="entry name" value="EF_Hand_1_Ca_BS"/>
</dbReference>
<dbReference type="PANTHER" id="PTHR34574">
    <property type="entry name" value="CALCIUM-BINDING EF-HAND FAMILY PROTEIN-RELATED"/>
    <property type="match status" value="1"/>
</dbReference>
<dbReference type="EMBL" id="JAATIP010000182">
    <property type="protein sequence ID" value="KAF4362592.1"/>
    <property type="molecule type" value="Genomic_DNA"/>
</dbReference>
<dbReference type="InterPro" id="IPR011992">
    <property type="entry name" value="EF-hand-dom_pair"/>
</dbReference>
<gene>
    <name evidence="3" type="ORF">F8388_011419</name>
</gene>
<evidence type="ECO:0000256" key="1">
    <source>
        <dbReference type="ARBA" id="ARBA00022837"/>
    </source>
</evidence>
<dbReference type="PROSITE" id="PS50222">
    <property type="entry name" value="EF_HAND_2"/>
    <property type="match status" value="1"/>
</dbReference>
<dbReference type="Proteomes" id="UP000525078">
    <property type="component" value="Unassembled WGS sequence"/>
</dbReference>
<evidence type="ECO:0000313" key="3">
    <source>
        <dbReference type="EMBL" id="KAF4362592.1"/>
    </source>
</evidence>
<accession>A0A7J6EVY7</accession>
<proteinExistence type="predicted"/>
<dbReference type="InterPro" id="IPR002048">
    <property type="entry name" value="EF_hand_dom"/>
</dbReference>
<reference evidence="3 4" key="1">
    <citation type="journal article" date="2020" name="bioRxiv">
        <title>Sequence and annotation of 42 cannabis genomes reveals extensive copy number variation in cannabinoid synthesis and pathogen resistance genes.</title>
        <authorList>
            <person name="Mckernan K.J."/>
            <person name="Helbert Y."/>
            <person name="Kane L.T."/>
            <person name="Ebling H."/>
            <person name="Zhang L."/>
            <person name="Liu B."/>
            <person name="Eaton Z."/>
            <person name="Mclaughlin S."/>
            <person name="Kingan S."/>
            <person name="Baybayan P."/>
            <person name="Concepcion G."/>
            <person name="Jordan M."/>
            <person name="Riva A."/>
            <person name="Barbazuk W."/>
            <person name="Harkins T."/>
        </authorList>
    </citation>
    <scope>NUCLEOTIDE SEQUENCE [LARGE SCALE GENOMIC DNA]</scope>
    <source>
        <strain evidence="4">cv. Jamaican Lion 4</strain>
        <tissue evidence="3">Leaf</tissue>
    </source>
</reference>
<name>A0A7J6EVY7_CANSA</name>
<dbReference type="AlphaFoldDB" id="A0A7J6EVY7"/>
<feature type="domain" description="EF-hand" evidence="2">
    <location>
        <begin position="20"/>
        <end position="55"/>
    </location>
</feature>